<gene>
    <name evidence="3" type="ORF">JYZ213_LOCUS5357</name>
</gene>
<feature type="compositionally biased region" description="Polar residues" evidence="1">
    <location>
        <begin position="76"/>
        <end position="94"/>
    </location>
</feature>
<name>A0A813SV75_9BILA</name>
<evidence type="ECO:0000313" key="4">
    <source>
        <dbReference type="Proteomes" id="UP000663845"/>
    </source>
</evidence>
<dbReference type="Gene3D" id="1.10.287.110">
    <property type="entry name" value="DnaJ domain"/>
    <property type="match status" value="1"/>
</dbReference>
<feature type="compositionally biased region" description="Low complexity" evidence="1">
    <location>
        <begin position="53"/>
        <end position="67"/>
    </location>
</feature>
<feature type="non-terminal residue" evidence="3">
    <location>
        <position position="231"/>
    </location>
</feature>
<dbReference type="EMBL" id="CAJNOG010000031">
    <property type="protein sequence ID" value="CAF0802918.1"/>
    <property type="molecule type" value="Genomic_DNA"/>
</dbReference>
<dbReference type="Pfam" id="PF00226">
    <property type="entry name" value="DnaJ"/>
    <property type="match status" value="1"/>
</dbReference>
<dbReference type="GO" id="GO:0005789">
    <property type="term" value="C:endoplasmic reticulum membrane"/>
    <property type="evidence" value="ECO:0007669"/>
    <property type="project" value="TreeGrafter"/>
</dbReference>
<proteinExistence type="predicted"/>
<dbReference type="SMART" id="SM00271">
    <property type="entry name" value="DnaJ"/>
    <property type="match status" value="1"/>
</dbReference>
<dbReference type="InterPro" id="IPR051100">
    <property type="entry name" value="DnaJ_subfamily_B/C"/>
</dbReference>
<accession>A0A813SV75</accession>
<dbReference type="CDD" id="cd06257">
    <property type="entry name" value="DnaJ"/>
    <property type="match status" value="1"/>
</dbReference>
<feature type="compositionally biased region" description="Low complexity" evidence="1">
    <location>
        <begin position="95"/>
        <end position="107"/>
    </location>
</feature>
<dbReference type="InterPro" id="IPR001623">
    <property type="entry name" value="DnaJ_domain"/>
</dbReference>
<protein>
    <recommendedName>
        <fullName evidence="2">J domain-containing protein</fullName>
    </recommendedName>
</protein>
<evidence type="ECO:0000313" key="3">
    <source>
        <dbReference type="EMBL" id="CAF0802918.1"/>
    </source>
</evidence>
<dbReference type="AlphaFoldDB" id="A0A813SV75"/>
<feature type="region of interest" description="Disordered" evidence="1">
    <location>
        <begin position="53"/>
        <end position="113"/>
    </location>
</feature>
<dbReference type="InterPro" id="IPR036869">
    <property type="entry name" value="J_dom_sf"/>
</dbReference>
<organism evidence="3 4">
    <name type="scientific">Adineta steineri</name>
    <dbReference type="NCBI Taxonomy" id="433720"/>
    <lineage>
        <taxon>Eukaryota</taxon>
        <taxon>Metazoa</taxon>
        <taxon>Spiralia</taxon>
        <taxon>Gnathifera</taxon>
        <taxon>Rotifera</taxon>
        <taxon>Eurotatoria</taxon>
        <taxon>Bdelloidea</taxon>
        <taxon>Adinetida</taxon>
        <taxon>Adinetidae</taxon>
        <taxon>Adineta</taxon>
    </lineage>
</organism>
<dbReference type="PANTHER" id="PTHR43908">
    <property type="entry name" value="AT29763P-RELATED"/>
    <property type="match status" value="1"/>
</dbReference>
<comment type="caution">
    <text evidence="3">The sequence shown here is derived from an EMBL/GenBank/DDBJ whole genome shotgun (WGS) entry which is preliminary data.</text>
</comment>
<dbReference type="PROSITE" id="PS00636">
    <property type="entry name" value="DNAJ_1"/>
    <property type="match status" value="1"/>
</dbReference>
<dbReference type="GO" id="GO:0030544">
    <property type="term" value="F:Hsp70 protein binding"/>
    <property type="evidence" value="ECO:0007669"/>
    <property type="project" value="TreeGrafter"/>
</dbReference>
<dbReference type="PRINTS" id="PR00625">
    <property type="entry name" value="JDOMAIN"/>
</dbReference>
<dbReference type="GO" id="GO:0071218">
    <property type="term" value="P:cellular response to misfolded protein"/>
    <property type="evidence" value="ECO:0007669"/>
    <property type="project" value="TreeGrafter"/>
</dbReference>
<feature type="domain" description="J" evidence="2">
    <location>
        <begin position="123"/>
        <end position="187"/>
    </location>
</feature>
<dbReference type="PANTHER" id="PTHR43908:SF3">
    <property type="entry name" value="AT29763P-RELATED"/>
    <property type="match status" value="1"/>
</dbReference>
<dbReference type="SUPFAM" id="SSF46565">
    <property type="entry name" value="Chaperone J-domain"/>
    <property type="match status" value="1"/>
</dbReference>
<sequence>MEANKDSAFHYIELAEQAILSNDNERALRYLTKSENLFPTQKAKDLIERLMHTNSHSTSSNKNNNNTKTHESESTFSNHEQTTTNGASSNPRQRTTTNTHSTSSNDYTSEEADAVRKVKTCKDLYEILGVNKSASEADLKKAYRKLALQFHPDKCKAPGATDAFKAIGKAFSILSDPKKREQYDQYGQAMEPQYHRTSNGGSRGGGQQYYYYEDDDDFSAEEIFNLFFGYS</sequence>
<reference evidence="3" key="1">
    <citation type="submission" date="2021-02" db="EMBL/GenBank/DDBJ databases">
        <authorList>
            <person name="Nowell W R."/>
        </authorList>
    </citation>
    <scope>NUCLEOTIDE SEQUENCE</scope>
</reference>
<evidence type="ECO:0000259" key="2">
    <source>
        <dbReference type="PROSITE" id="PS50076"/>
    </source>
</evidence>
<dbReference type="PROSITE" id="PS50076">
    <property type="entry name" value="DNAJ_2"/>
    <property type="match status" value="1"/>
</dbReference>
<dbReference type="Proteomes" id="UP000663845">
    <property type="component" value="Unassembled WGS sequence"/>
</dbReference>
<evidence type="ECO:0000256" key="1">
    <source>
        <dbReference type="SAM" id="MobiDB-lite"/>
    </source>
</evidence>
<dbReference type="InterPro" id="IPR018253">
    <property type="entry name" value="DnaJ_domain_CS"/>
</dbReference>